<accession>A0AAV8UX81</accession>
<dbReference type="EMBL" id="JAMWBK010000004">
    <property type="protein sequence ID" value="KAJ8905647.1"/>
    <property type="molecule type" value="Genomic_DNA"/>
</dbReference>
<keyword evidence="3" id="KW-1185">Reference proteome</keyword>
<comment type="caution">
    <text evidence="2">The sequence shown here is derived from an EMBL/GenBank/DDBJ whole genome shotgun (WGS) entry which is preliminary data.</text>
</comment>
<keyword evidence="1" id="KW-0732">Signal</keyword>
<evidence type="ECO:0000256" key="1">
    <source>
        <dbReference type="SAM" id="SignalP"/>
    </source>
</evidence>
<evidence type="ECO:0000313" key="2">
    <source>
        <dbReference type="EMBL" id="KAJ8905647.1"/>
    </source>
</evidence>
<sequence length="186" mass="21258">MKPQIACVLIFLSVGIALGECDELMKELGRSKTSLGGLANELVELRQIQRRVGRRIRSWEDKARQNEVYLGRLIEQRSISEGWLARFEEINRKLLAGEISSDDKEERIARNIVRIAEFQAKIDRRQATIDFRIGKIEKAQAQADLYRSRFEARESVVADIEEQRDAKKLLVLTLEADLEACKAGMA</sequence>
<feature type="signal peptide" evidence="1">
    <location>
        <begin position="1"/>
        <end position="19"/>
    </location>
</feature>
<gene>
    <name evidence="2" type="ORF">NDN08_002153</name>
</gene>
<dbReference type="AlphaFoldDB" id="A0AAV8UX81"/>
<name>A0AAV8UX81_9RHOD</name>
<reference evidence="2 3" key="1">
    <citation type="journal article" date="2023" name="Nat. Commun.">
        <title>Origin of minicircular mitochondrial genomes in red algae.</title>
        <authorList>
            <person name="Lee Y."/>
            <person name="Cho C.H."/>
            <person name="Lee Y.M."/>
            <person name="Park S.I."/>
            <person name="Yang J.H."/>
            <person name="West J.A."/>
            <person name="Bhattacharya D."/>
            <person name="Yoon H.S."/>
        </authorList>
    </citation>
    <scope>NUCLEOTIDE SEQUENCE [LARGE SCALE GENOMIC DNA]</scope>
    <source>
        <strain evidence="2 3">CCMP1338</strain>
        <tissue evidence="2">Whole cell</tissue>
    </source>
</reference>
<feature type="chain" id="PRO_5043496727" evidence="1">
    <location>
        <begin position="20"/>
        <end position="186"/>
    </location>
</feature>
<evidence type="ECO:0000313" key="3">
    <source>
        <dbReference type="Proteomes" id="UP001157974"/>
    </source>
</evidence>
<organism evidence="2 3">
    <name type="scientific">Rhodosorus marinus</name>
    <dbReference type="NCBI Taxonomy" id="101924"/>
    <lineage>
        <taxon>Eukaryota</taxon>
        <taxon>Rhodophyta</taxon>
        <taxon>Stylonematophyceae</taxon>
        <taxon>Stylonematales</taxon>
        <taxon>Stylonemataceae</taxon>
        <taxon>Rhodosorus</taxon>
    </lineage>
</organism>
<proteinExistence type="predicted"/>
<dbReference type="Proteomes" id="UP001157974">
    <property type="component" value="Unassembled WGS sequence"/>
</dbReference>
<protein>
    <submittedName>
        <fullName evidence="2">Uncharacterized protein</fullName>
    </submittedName>
</protein>